<dbReference type="RefSeq" id="WP_152888987.1">
    <property type="nucleotide sequence ID" value="NZ_WHJC01000069.1"/>
</dbReference>
<dbReference type="EMBL" id="WHJC01000069">
    <property type="protein sequence ID" value="MPQ43453.1"/>
    <property type="molecule type" value="Genomic_DNA"/>
</dbReference>
<evidence type="ECO:0000313" key="3">
    <source>
        <dbReference type="Proteomes" id="UP000430345"/>
    </source>
</evidence>
<reference evidence="2 3" key="1">
    <citation type="submission" date="2019-10" db="EMBL/GenBank/DDBJ databases">
        <title>The Genome Sequence of Clostridium tarantellae Isolated from Fish Brain.</title>
        <authorList>
            <person name="Bano L."/>
            <person name="Kiel M."/>
            <person name="Sales G."/>
            <person name="Doxey A.C."/>
            <person name="Mansfield M.J."/>
            <person name="Schiavone M."/>
            <person name="Rossetto O."/>
            <person name="Pirazzini M."/>
            <person name="Dobrindt U."/>
            <person name="Montecucco C."/>
        </authorList>
    </citation>
    <scope>NUCLEOTIDE SEQUENCE [LARGE SCALE GENOMIC DNA]</scope>
    <source>
        <strain evidence="2 3">DSM 3997</strain>
    </source>
</reference>
<evidence type="ECO:0000313" key="2">
    <source>
        <dbReference type="EMBL" id="MPQ43453.1"/>
    </source>
</evidence>
<keyword evidence="1" id="KW-0732">Signal</keyword>
<gene>
    <name evidence="2" type="ORF">GBZ86_06730</name>
</gene>
<dbReference type="OrthoDB" id="1950593at2"/>
<accession>A0A6I1ML33</accession>
<comment type="caution">
    <text evidence="2">The sequence shown here is derived from an EMBL/GenBank/DDBJ whole genome shotgun (WGS) entry which is preliminary data.</text>
</comment>
<feature type="signal peptide" evidence="1">
    <location>
        <begin position="1"/>
        <end position="19"/>
    </location>
</feature>
<evidence type="ECO:0008006" key="4">
    <source>
        <dbReference type="Google" id="ProtNLM"/>
    </source>
</evidence>
<feature type="chain" id="PRO_5038627032" description="Lipoprotein" evidence="1">
    <location>
        <begin position="20"/>
        <end position="356"/>
    </location>
</feature>
<dbReference type="Proteomes" id="UP000430345">
    <property type="component" value="Unassembled WGS sequence"/>
</dbReference>
<name>A0A6I1ML33_9CLOT</name>
<evidence type="ECO:0000256" key="1">
    <source>
        <dbReference type="SAM" id="SignalP"/>
    </source>
</evidence>
<sequence length="356" mass="40620">MIKKILAIILSSLFIFTMACSKNHEKKAYEEAEKILYDNKTSVEVANNYMLALASNDLEGMKYLSNKDLAESLNIKKQDDFMNIVGFRVEESGQRGDSGLYKYTVCKSKEKSPNATLEEYSLVVNKVDNEYKVEKVIASPKYSAFYKDKNIKIRFEDEVKINTLINLDSILDTAYSKQNKGDISQVSVPKAEFGVLSFNFSGEKVALSTKDDKNSYVGIIEIDDSQKTMNVEEQENLQEKSSDDKDKIVGKKLTTLDIYDNCEIKKIQFTKDDSHVAVTYNINGVDRFKFYKTSGDIIPLTLEDTFTEDTYSLIFKSYQDDEILFNVEGVKESNKVRQDLLGSYKISLKDFKLTKI</sequence>
<dbReference type="PROSITE" id="PS51257">
    <property type="entry name" value="PROKAR_LIPOPROTEIN"/>
    <property type="match status" value="1"/>
</dbReference>
<protein>
    <recommendedName>
        <fullName evidence="4">Lipoprotein</fullName>
    </recommendedName>
</protein>
<keyword evidence="3" id="KW-1185">Reference proteome</keyword>
<dbReference type="AlphaFoldDB" id="A0A6I1ML33"/>
<organism evidence="2 3">
    <name type="scientific">Clostridium tarantellae</name>
    <dbReference type="NCBI Taxonomy" id="39493"/>
    <lineage>
        <taxon>Bacteria</taxon>
        <taxon>Bacillati</taxon>
        <taxon>Bacillota</taxon>
        <taxon>Clostridia</taxon>
        <taxon>Eubacteriales</taxon>
        <taxon>Clostridiaceae</taxon>
        <taxon>Clostridium</taxon>
    </lineage>
</organism>
<proteinExistence type="predicted"/>